<feature type="domain" description="Protein kinase" evidence="11">
    <location>
        <begin position="28"/>
        <end position="296"/>
    </location>
</feature>
<dbReference type="RefSeq" id="WP_323078439.1">
    <property type="nucleotide sequence ID" value="NZ_CBCSKM010000020.1"/>
</dbReference>
<keyword evidence="10" id="KW-1133">Transmembrane helix</keyword>
<evidence type="ECO:0000256" key="9">
    <source>
        <dbReference type="PROSITE-ProRule" id="PRU10141"/>
    </source>
</evidence>
<comment type="caution">
    <text evidence="12">The sequence shown here is derived from an EMBL/GenBank/DDBJ whole genome shotgun (WGS) entry which is preliminary data.</text>
</comment>
<evidence type="ECO:0000256" key="10">
    <source>
        <dbReference type="SAM" id="Phobius"/>
    </source>
</evidence>
<dbReference type="EC" id="2.7.11.1" evidence="1"/>
<dbReference type="InterPro" id="IPR000719">
    <property type="entry name" value="Prot_kinase_dom"/>
</dbReference>
<dbReference type="GO" id="GO:0004674">
    <property type="term" value="F:protein serine/threonine kinase activity"/>
    <property type="evidence" value="ECO:0007669"/>
    <property type="project" value="UniProtKB-KW"/>
</dbReference>
<accession>A0ABU5PPJ7</accession>
<keyword evidence="5 12" id="KW-0418">Kinase</keyword>
<name>A0ABU5PPJ7_9BACL</name>
<protein>
    <recommendedName>
        <fullName evidence="1">non-specific serine/threonine protein kinase</fullName>
        <ecNumber evidence="1">2.7.11.1</ecNumber>
    </recommendedName>
</protein>
<feature type="transmembrane region" description="Helical" evidence="10">
    <location>
        <begin position="294"/>
        <end position="315"/>
    </location>
</feature>
<evidence type="ECO:0000256" key="1">
    <source>
        <dbReference type="ARBA" id="ARBA00012513"/>
    </source>
</evidence>
<dbReference type="Proteomes" id="UP001292216">
    <property type="component" value="Unassembled WGS sequence"/>
</dbReference>
<evidence type="ECO:0000256" key="8">
    <source>
        <dbReference type="ARBA" id="ARBA00048679"/>
    </source>
</evidence>
<dbReference type="PROSITE" id="PS00107">
    <property type="entry name" value="PROTEIN_KINASE_ATP"/>
    <property type="match status" value="1"/>
</dbReference>
<evidence type="ECO:0000256" key="4">
    <source>
        <dbReference type="ARBA" id="ARBA00022741"/>
    </source>
</evidence>
<comment type="catalytic activity">
    <reaction evidence="7">
        <text>L-threonyl-[protein] + ATP = O-phospho-L-threonyl-[protein] + ADP + H(+)</text>
        <dbReference type="Rhea" id="RHEA:46608"/>
        <dbReference type="Rhea" id="RHEA-COMP:11060"/>
        <dbReference type="Rhea" id="RHEA-COMP:11605"/>
        <dbReference type="ChEBI" id="CHEBI:15378"/>
        <dbReference type="ChEBI" id="CHEBI:30013"/>
        <dbReference type="ChEBI" id="CHEBI:30616"/>
        <dbReference type="ChEBI" id="CHEBI:61977"/>
        <dbReference type="ChEBI" id="CHEBI:456216"/>
        <dbReference type="EC" id="2.7.11.1"/>
    </reaction>
</comment>
<keyword evidence="10" id="KW-0472">Membrane</keyword>
<evidence type="ECO:0000256" key="2">
    <source>
        <dbReference type="ARBA" id="ARBA00022527"/>
    </source>
</evidence>
<dbReference type="PANTHER" id="PTHR24356">
    <property type="entry name" value="SERINE/THREONINE-PROTEIN KINASE"/>
    <property type="match status" value="1"/>
</dbReference>
<keyword evidence="3" id="KW-0808">Transferase</keyword>
<dbReference type="Pfam" id="PF00069">
    <property type="entry name" value="Pkinase"/>
    <property type="match status" value="1"/>
</dbReference>
<keyword evidence="2 12" id="KW-0723">Serine/threonine-protein kinase</keyword>
<evidence type="ECO:0000256" key="7">
    <source>
        <dbReference type="ARBA" id="ARBA00047899"/>
    </source>
</evidence>
<evidence type="ECO:0000259" key="11">
    <source>
        <dbReference type="PROSITE" id="PS50011"/>
    </source>
</evidence>
<dbReference type="SMART" id="SM00220">
    <property type="entry name" value="S_TKc"/>
    <property type="match status" value="1"/>
</dbReference>
<dbReference type="InterPro" id="IPR050236">
    <property type="entry name" value="Ser_Thr_kinase_AGC"/>
</dbReference>
<keyword evidence="4 9" id="KW-0547">Nucleotide-binding</keyword>
<feature type="binding site" evidence="9">
    <location>
        <position position="57"/>
    </location>
    <ligand>
        <name>ATP</name>
        <dbReference type="ChEBI" id="CHEBI:30616"/>
    </ligand>
</feature>
<reference evidence="12 13" key="1">
    <citation type="submission" date="2023-12" db="EMBL/GenBank/DDBJ databases">
        <title>Whole genome sequencing of Paenibacillus phoenicis isolated from the Phoenix Mars Lander spacecraft assembly facility.</title>
        <authorList>
            <person name="Garcia A."/>
            <person name="Venkateswaran K."/>
        </authorList>
    </citation>
    <scope>NUCLEOTIDE SEQUENCE [LARGE SCALE GENOMIC DNA]</scope>
    <source>
        <strain evidence="12 13">3PO2SA</strain>
    </source>
</reference>
<evidence type="ECO:0000256" key="5">
    <source>
        <dbReference type="ARBA" id="ARBA00022777"/>
    </source>
</evidence>
<evidence type="ECO:0000256" key="3">
    <source>
        <dbReference type="ARBA" id="ARBA00022679"/>
    </source>
</evidence>
<evidence type="ECO:0000313" key="12">
    <source>
        <dbReference type="EMBL" id="MEA3571875.1"/>
    </source>
</evidence>
<gene>
    <name evidence="12" type="ORF">U9M73_18180</name>
</gene>
<keyword evidence="13" id="KW-1185">Reference proteome</keyword>
<evidence type="ECO:0000313" key="13">
    <source>
        <dbReference type="Proteomes" id="UP001292216"/>
    </source>
</evidence>
<dbReference type="Gene3D" id="1.10.510.10">
    <property type="entry name" value="Transferase(Phosphotransferase) domain 1"/>
    <property type="match status" value="1"/>
</dbReference>
<dbReference type="InterPro" id="IPR017441">
    <property type="entry name" value="Protein_kinase_ATP_BS"/>
</dbReference>
<dbReference type="SUPFAM" id="SSF56112">
    <property type="entry name" value="Protein kinase-like (PK-like)"/>
    <property type="match status" value="1"/>
</dbReference>
<proteinExistence type="predicted"/>
<sequence>MESSATTSSKIPLPQGTRIIGRWNGGRYVIQRLLGQGANGVVFLVKREKNGKLYALKLGFDTLDIQSEINVLKALQRQGRRRGAAERDLNYLVEVDDFTYQGREIPFYVMRYVQGEPLRAFLARRGPRWLDVAGLQLLQQLGRLHHSGWVFGDLKPENVLVGAYGEVELIDYGGVTSEGHSVKQFTEWYDRGFWGAGSRTADPAYDWFSFAVVCIHLLAESALKKAATQLPQTRSRSDLIAIVDGYETLAPYRAWLKRALHGEFRDTAEACRLWKEMVTRRFTPRRRTRSATPGWIVGAFAVSLTLLACALYLTFRF</sequence>
<evidence type="ECO:0000256" key="6">
    <source>
        <dbReference type="ARBA" id="ARBA00022840"/>
    </source>
</evidence>
<dbReference type="InterPro" id="IPR011009">
    <property type="entry name" value="Kinase-like_dom_sf"/>
</dbReference>
<dbReference type="Gene3D" id="3.30.200.20">
    <property type="entry name" value="Phosphorylase Kinase, domain 1"/>
    <property type="match status" value="1"/>
</dbReference>
<dbReference type="PROSITE" id="PS50011">
    <property type="entry name" value="PROTEIN_KINASE_DOM"/>
    <property type="match status" value="1"/>
</dbReference>
<keyword evidence="10" id="KW-0812">Transmembrane</keyword>
<comment type="catalytic activity">
    <reaction evidence="8">
        <text>L-seryl-[protein] + ATP = O-phospho-L-seryl-[protein] + ADP + H(+)</text>
        <dbReference type="Rhea" id="RHEA:17989"/>
        <dbReference type="Rhea" id="RHEA-COMP:9863"/>
        <dbReference type="Rhea" id="RHEA-COMP:11604"/>
        <dbReference type="ChEBI" id="CHEBI:15378"/>
        <dbReference type="ChEBI" id="CHEBI:29999"/>
        <dbReference type="ChEBI" id="CHEBI:30616"/>
        <dbReference type="ChEBI" id="CHEBI:83421"/>
        <dbReference type="ChEBI" id="CHEBI:456216"/>
        <dbReference type="EC" id="2.7.11.1"/>
    </reaction>
</comment>
<organism evidence="12 13">
    <name type="scientific">Paenibacillus phoenicis</name>
    <dbReference type="NCBI Taxonomy" id="554117"/>
    <lineage>
        <taxon>Bacteria</taxon>
        <taxon>Bacillati</taxon>
        <taxon>Bacillota</taxon>
        <taxon>Bacilli</taxon>
        <taxon>Bacillales</taxon>
        <taxon>Paenibacillaceae</taxon>
        <taxon>Paenibacillus</taxon>
    </lineage>
</organism>
<keyword evidence="6 9" id="KW-0067">ATP-binding</keyword>
<dbReference type="EMBL" id="JAYERP010000001">
    <property type="protein sequence ID" value="MEA3571875.1"/>
    <property type="molecule type" value="Genomic_DNA"/>
</dbReference>